<feature type="domain" description="Fumarylacetoacetase-like C-terminal" evidence="1">
    <location>
        <begin position="81"/>
        <end position="322"/>
    </location>
</feature>
<protein>
    <submittedName>
        <fullName evidence="3">2-keto-4-pentenoate hydratase</fullName>
    </submittedName>
</protein>
<name>A0A1L9BAG4_9BACT</name>
<dbReference type="STRING" id="83449.BON30_17180"/>
<dbReference type="RefSeq" id="WP_071899429.1">
    <property type="nucleotide sequence ID" value="NZ_MPIN01000004.1"/>
</dbReference>
<dbReference type="Proteomes" id="UP000182229">
    <property type="component" value="Unassembled WGS sequence"/>
</dbReference>
<gene>
    <name evidence="3" type="ORF">BON30_17180</name>
</gene>
<dbReference type="AlphaFoldDB" id="A0A1L9BAG4"/>
<reference evidence="3 4" key="2">
    <citation type="submission" date="2016-12" db="EMBL/GenBank/DDBJ databases">
        <title>Draft Genome Sequence of Cystobacter ferrugineus Strain Cbfe23.</title>
        <authorList>
            <person name="Akbar S."/>
            <person name="Dowd S.E."/>
            <person name="Stevens D.C."/>
        </authorList>
    </citation>
    <scope>NUCLEOTIDE SEQUENCE [LARGE SCALE GENOMIC DNA]</scope>
    <source>
        <strain evidence="3 4">Cbfe23</strain>
    </source>
</reference>
<feature type="domain" description="Fumarylacetoacetase N-terminal" evidence="2">
    <location>
        <begin position="1"/>
        <end position="77"/>
    </location>
</feature>
<dbReference type="Pfam" id="PF18288">
    <property type="entry name" value="FAA_hydro_N_2"/>
    <property type="match status" value="1"/>
</dbReference>
<dbReference type="Pfam" id="PF01557">
    <property type="entry name" value="FAA_hydrolase"/>
    <property type="match status" value="1"/>
</dbReference>
<dbReference type="PANTHER" id="PTHR43211">
    <property type="entry name" value="FUMARYLACETOACETATE HYDROLASE"/>
    <property type="match status" value="1"/>
</dbReference>
<dbReference type="Gene3D" id="3.90.850.10">
    <property type="entry name" value="Fumarylacetoacetase-like, C-terminal domain"/>
    <property type="match status" value="1"/>
</dbReference>
<dbReference type="SUPFAM" id="SSF56529">
    <property type="entry name" value="FAH"/>
    <property type="match status" value="1"/>
</dbReference>
<dbReference type="InterPro" id="IPR011234">
    <property type="entry name" value="Fumarylacetoacetase-like_C"/>
</dbReference>
<evidence type="ECO:0000313" key="3">
    <source>
        <dbReference type="EMBL" id="OJH39257.1"/>
    </source>
</evidence>
<dbReference type="EMBL" id="MPIN01000004">
    <property type="protein sequence ID" value="OJH39257.1"/>
    <property type="molecule type" value="Genomic_DNA"/>
</dbReference>
<comment type="caution">
    <text evidence="3">The sequence shown here is derived from an EMBL/GenBank/DDBJ whole genome shotgun (WGS) entry which is preliminary data.</text>
</comment>
<dbReference type="InterPro" id="IPR036663">
    <property type="entry name" value="Fumarylacetoacetase_C_sf"/>
</dbReference>
<evidence type="ECO:0000313" key="4">
    <source>
        <dbReference type="Proteomes" id="UP000182229"/>
    </source>
</evidence>
<proteinExistence type="predicted"/>
<keyword evidence="4" id="KW-1185">Reference proteome</keyword>
<dbReference type="InterPro" id="IPR041072">
    <property type="entry name" value="FAA_hydro_N"/>
</dbReference>
<dbReference type="PANTHER" id="PTHR43211:SF1">
    <property type="entry name" value="BLL6422 PROTEIN"/>
    <property type="match status" value="1"/>
</dbReference>
<dbReference type="GO" id="GO:0003824">
    <property type="term" value="F:catalytic activity"/>
    <property type="evidence" value="ECO:0007669"/>
    <property type="project" value="InterPro"/>
</dbReference>
<organism evidence="3 4">
    <name type="scientific">Cystobacter ferrugineus</name>
    <dbReference type="NCBI Taxonomy" id="83449"/>
    <lineage>
        <taxon>Bacteria</taxon>
        <taxon>Pseudomonadati</taxon>
        <taxon>Myxococcota</taxon>
        <taxon>Myxococcia</taxon>
        <taxon>Myxococcales</taxon>
        <taxon>Cystobacterineae</taxon>
        <taxon>Archangiaceae</taxon>
        <taxon>Cystobacter</taxon>
    </lineage>
</organism>
<evidence type="ECO:0000259" key="1">
    <source>
        <dbReference type="Pfam" id="PF01557"/>
    </source>
</evidence>
<accession>A0A1L9BAG4</accession>
<dbReference type="OrthoDB" id="9775905at2"/>
<sequence>MKLATLKDGTRDGRLIVVKRDLSAFVPATAVAPTLQAALDQWDVLEPRLRALAEELESGRVRGEPLDVRALHSPLPRAYEWVDGSAYLNHVVLVRKARNAEPPATLKTDPLVYQGGSGTFLAPTQDLVLPDESWGLDFESEVAVILGDVPPGTQAKDAGRYVKLVMLCNDVTLRNLIPAELAKGFGFFQGKPSTAFSPIAITPDELGAAWKDGRVHLRLRSTLNGQVVGDTDAGPEMHFSFFDLIQHIARTRPFTAGTILGSGTVSNEDRSRGISCLAERRMIETIEQGAPRTPFMKVGDRIDIEMFGPDGTSLFGRISQKVVAG</sequence>
<reference evidence="4" key="1">
    <citation type="submission" date="2016-11" db="EMBL/GenBank/DDBJ databases">
        <authorList>
            <person name="Shukria A."/>
            <person name="Stevens D.C."/>
        </authorList>
    </citation>
    <scope>NUCLEOTIDE SEQUENCE [LARGE SCALE GENOMIC DNA]</scope>
    <source>
        <strain evidence="4">Cbfe23</strain>
    </source>
</reference>
<evidence type="ECO:0000259" key="2">
    <source>
        <dbReference type="Pfam" id="PF18288"/>
    </source>
</evidence>